<evidence type="ECO:0000313" key="2">
    <source>
        <dbReference type="EMBL" id="CAD6192792.1"/>
    </source>
</evidence>
<dbReference type="EMBL" id="CAJGYM010000030">
    <property type="protein sequence ID" value="CAD6192792.1"/>
    <property type="molecule type" value="Genomic_DNA"/>
</dbReference>
<evidence type="ECO:0000256" key="1">
    <source>
        <dbReference type="SAM" id="SignalP"/>
    </source>
</evidence>
<dbReference type="Proteomes" id="UP000835052">
    <property type="component" value="Unassembled WGS sequence"/>
</dbReference>
<keyword evidence="1" id="KW-0732">Signal</keyword>
<name>A0A8S1HCL2_9PELO</name>
<keyword evidence="3" id="KW-1185">Reference proteome</keyword>
<feature type="signal peptide" evidence="1">
    <location>
        <begin position="1"/>
        <end position="22"/>
    </location>
</feature>
<feature type="chain" id="PRO_5035782479" description="Domain of unknown function WSN domain-containing protein" evidence="1">
    <location>
        <begin position="23"/>
        <end position="196"/>
    </location>
</feature>
<comment type="caution">
    <text evidence="2">The sequence shown here is derived from an EMBL/GenBank/DDBJ whole genome shotgun (WGS) entry which is preliminary data.</text>
</comment>
<reference evidence="2" key="1">
    <citation type="submission" date="2020-10" db="EMBL/GenBank/DDBJ databases">
        <authorList>
            <person name="Kikuchi T."/>
        </authorList>
    </citation>
    <scope>NUCLEOTIDE SEQUENCE</scope>
    <source>
        <strain evidence="2">NKZ352</strain>
    </source>
</reference>
<proteinExistence type="predicted"/>
<evidence type="ECO:0008006" key="4">
    <source>
        <dbReference type="Google" id="ProtNLM"/>
    </source>
</evidence>
<organism evidence="2 3">
    <name type="scientific">Caenorhabditis auriculariae</name>
    <dbReference type="NCBI Taxonomy" id="2777116"/>
    <lineage>
        <taxon>Eukaryota</taxon>
        <taxon>Metazoa</taxon>
        <taxon>Ecdysozoa</taxon>
        <taxon>Nematoda</taxon>
        <taxon>Chromadorea</taxon>
        <taxon>Rhabditida</taxon>
        <taxon>Rhabditina</taxon>
        <taxon>Rhabditomorpha</taxon>
        <taxon>Rhabditoidea</taxon>
        <taxon>Rhabditidae</taxon>
        <taxon>Peloderinae</taxon>
        <taxon>Caenorhabditis</taxon>
    </lineage>
</organism>
<protein>
    <recommendedName>
        <fullName evidence="4">Domain of unknown function WSN domain-containing protein</fullName>
    </recommendedName>
</protein>
<evidence type="ECO:0000313" key="3">
    <source>
        <dbReference type="Proteomes" id="UP000835052"/>
    </source>
</evidence>
<sequence length="196" mass="22029">MASSIWTFITLTLLGCFSIALGRPAYHLELTSSQRQDILSSMDKMDKALQNLTDEQIDFGMEVVGILFDSSLDNNAKSERINKVLKPTLDTLPADYKPAVYSKINDLLDLQDYAQSLFDAASPAVHDSLYGIQTLISDRKFYRGMTSEERIEAFSKIMDNLTDDDALELSQIMDKIRDKMVELGLSKHRSSKTSSD</sequence>
<gene>
    <name evidence="2" type="ORF">CAUJ_LOCUS8711</name>
</gene>
<accession>A0A8S1HCL2</accession>
<dbReference type="AlphaFoldDB" id="A0A8S1HCL2"/>